<evidence type="ECO:0008006" key="4">
    <source>
        <dbReference type="Google" id="ProtNLM"/>
    </source>
</evidence>
<dbReference type="Proteomes" id="UP000647424">
    <property type="component" value="Unassembled WGS sequence"/>
</dbReference>
<gene>
    <name evidence="2" type="ORF">IC609_03635</name>
</gene>
<reference evidence="2" key="1">
    <citation type="submission" date="2020-09" db="EMBL/GenBank/DDBJ databases">
        <title>Genome seq and assembly of Limnohabitants sp.</title>
        <authorList>
            <person name="Chhetri G."/>
        </authorList>
    </citation>
    <scope>NUCLEOTIDE SEQUENCE</scope>
    <source>
        <strain evidence="2">JUR4</strain>
    </source>
</reference>
<dbReference type="EMBL" id="JACYFT010000001">
    <property type="protein sequence ID" value="MBD8049624.1"/>
    <property type="molecule type" value="Genomic_DNA"/>
</dbReference>
<sequence>MTAQRLLTFLAFAIALSGCGGGSSPTAAVPQTCGFPMVYADGGTSGYAVGTTAAVSVPKTITPCGITQVQSVSLGLCVTPADVSELKVQLLGSSGSPTTVSLASAAPSGSCLLTGTLYNLSLPTSALGSITNSWRLSVEDTRPGYTSSYFVGWSLEVKGLQ</sequence>
<evidence type="ECO:0000256" key="1">
    <source>
        <dbReference type="SAM" id="SignalP"/>
    </source>
</evidence>
<evidence type="ECO:0000313" key="2">
    <source>
        <dbReference type="EMBL" id="MBD8049624.1"/>
    </source>
</evidence>
<keyword evidence="3" id="KW-1185">Reference proteome</keyword>
<protein>
    <recommendedName>
        <fullName evidence="4">P/Homo B domain-containing protein</fullName>
    </recommendedName>
</protein>
<dbReference type="AlphaFoldDB" id="A0A927IIH5"/>
<proteinExistence type="predicted"/>
<keyword evidence="1" id="KW-0732">Signal</keyword>
<feature type="signal peptide" evidence="1">
    <location>
        <begin position="1"/>
        <end position="28"/>
    </location>
</feature>
<evidence type="ECO:0000313" key="3">
    <source>
        <dbReference type="Proteomes" id="UP000647424"/>
    </source>
</evidence>
<dbReference type="RefSeq" id="WP_191818079.1">
    <property type="nucleotide sequence ID" value="NZ_JACYFT010000001.1"/>
</dbReference>
<organism evidence="2 3">
    <name type="scientific">Limnohabitans radicicola</name>
    <dbReference type="NCBI Taxonomy" id="2771427"/>
    <lineage>
        <taxon>Bacteria</taxon>
        <taxon>Pseudomonadati</taxon>
        <taxon>Pseudomonadota</taxon>
        <taxon>Betaproteobacteria</taxon>
        <taxon>Burkholderiales</taxon>
        <taxon>Comamonadaceae</taxon>
        <taxon>Limnohabitans</taxon>
    </lineage>
</organism>
<comment type="caution">
    <text evidence="2">The sequence shown here is derived from an EMBL/GenBank/DDBJ whole genome shotgun (WGS) entry which is preliminary data.</text>
</comment>
<accession>A0A927IIH5</accession>
<name>A0A927IIH5_9BURK</name>
<dbReference type="PROSITE" id="PS51257">
    <property type="entry name" value="PROKAR_LIPOPROTEIN"/>
    <property type="match status" value="1"/>
</dbReference>
<feature type="chain" id="PRO_5037717354" description="P/Homo B domain-containing protein" evidence="1">
    <location>
        <begin position="29"/>
        <end position="161"/>
    </location>
</feature>